<evidence type="ECO:0000313" key="3">
    <source>
        <dbReference type="Proteomes" id="UP000007041"/>
    </source>
</evidence>
<dbReference type="InterPro" id="IPR036237">
    <property type="entry name" value="Xyl_isomerase-like_sf"/>
</dbReference>
<dbReference type="eggNOG" id="COG0648">
    <property type="taxonomic scope" value="Bacteria"/>
</dbReference>
<feature type="domain" description="Xylose isomerase-like TIM barrel" evidence="1">
    <location>
        <begin position="39"/>
        <end position="249"/>
    </location>
</feature>
<evidence type="ECO:0000259" key="1">
    <source>
        <dbReference type="Pfam" id="PF01261"/>
    </source>
</evidence>
<dbReference type="Gene3D" id="3.20.20.150">
    <property type="entry name" value="Divalent-metal-dependent TIM barrel enzymes"/>
    <property type="match status" value="1"/>
</dbReference>
<dbReference type="KEGG" id="cst:CLOST_1094"/>
<dbReference type="SUPFAM" id="SSF51658">
    <property type="entry name" value="Xylose isomerase-like"/>
    <property type="match status" value="1"/>
</dbReference>
<proteinExistence type="predicted"/>
<accession>E3PXQ1</accession>
<organism evidence="2 3">
    <name type="scientific">Acetoanaerobium sticklandii (strain ATCC 12662 / DSM 519 / JCM 1433 / CCUG 9281 / NCIMB 10654 / HF)</name>
    <name type="common">Clostridium sticklandii</name>
    <dbReference type="NCBI Taxonomy" id="499177"/>
    <lineage>
        <taxon>Bacteria</taxon>
        <taxon>Bacillati</taxon>
        <taxon>Bacillota</taxon>
        <taxon>Clostridia</taxon>
        <taxon>Peptostreptococcales</taxon>
        <taxon>Filifactoraceae</taxon>
        <taxon>Acetoanaerobium</taxon>
    </lineage>
</organism>
<dbReference type="BioCyc" id="CSTI499177:GJE9-1140-MONOMER"/>
<dbReference type="Proteomes" id="UP000007041">
    <property type="component" value="Chromosome"/>
</dbReference>
<dbReference type="InterPro" id="IPR013022">
    <property type="entry name" value="Xyl_isomerase-like_TIM-brl"/>
</dbReference>
<name>E3PXQ1_ACESD</name>
<dbReference type="EMBL" id="FP565809">
    <property type="protein sequence ID" value="CBH21216.1"/>
    <property type="molecule type" value="Genomic_DNA"/>
</dbReference>
<reference evidence="3" key="1">
    <citation type="journal article" date="2010" name="BMC Genomics">
        <title>Clostridium sticklandii, a specialist in amino acid degradation:revisiting its metabolism through its genome sequence.</title>
        <authorList>
            <person name="Fonknechten N."/>
            <person name="Chaussonnerie S."/>
            <person name="Tricot S."/>
            <person name="Lajus A."/>
            <person name="Andreesen J.R."/>
            <person name="Perchat N."/>
            <person name="Pelletier E."/>
            <person name="Gouyvenoux M."/>
            <person name="Barbe V."/>
            <person name="Salanoubat M."/>
            <person name="Le Paslier D."/>
            <person name="Weissenbach J."/>
            <person name="Cohen G.N."/>
            <person name="Kreimeyer A."/>
        </authorList>
    </citation>
    <scope>NUCLEOTIDE SEQUENCE [LARGE SCALE GENOMIC DNA]</scope>
    <source>
        <strain evidence="3">ATCC 12662 / DSM 519 / JCM 1433 / CCUG 9281 / NCIMB 10654 / HF</strain>
    </source>
</reference>
<evidence type="ECO:0000313" key="2">
    <source>
        <dbReference type="EMBL" id="CBH21216.1"/>
    </source>
</evidence>
<dbReference type="STRING" id="1511.CLOST_1094"/>
<gene>
    <name evidence="2" type="ordered locus">CLOST_1094</name>
</gene>
<dbReference type="AlphaFoldDB" id="E3PXQ1"/>
<keyword evidence="3" id="KW-1185">Reference proteome</keyword>
<dbReference type="Pfam" id="PF01261">
    <property type="entry name" value="AP_endonuc_2"/>
    <property type="match status" value="1"/>
</dbReference>
<sequence length="259" mass="30144">MAMIGISALSYDLEQKITLFHEYKDIEFIEYGIDEATDIEALNHHMSKKENKDIKISIHLPLKTNLVEDIGFLRDANFNYVSNIIREVSYLKPLYFNTHLGNVFYSKYTSNYKNYIQKANEFIQRLLVEFPNINIYTENVYSFLNQASSDLCAVGTKPIEFMDLFEIANNKSLGFCFDLGHALIQDEDFSNVIKNYNSMLHFNLNDKTSDQHLGLSKTGKYTKKFFYELIDKYGFSYIVLELDSSKAKETIEILELNKL</sequence>
<dbReference type="HOGENOM" id="CLU_093774_0_0_9"/>
<protein>
    <recommendedName>
        <fullName evidence="1">Xylose isomerase-like TIM barrel domain-containing protein</fullName>
    </recommendedName>
</protein>